<name>A0ABQ4WQZ4_9ASTR</name>
<dbReference type="EMBL" id="BQNB010008860">
    <property type="protein sequence ID" value="GJS55315.1"/>
    <property type="molecule type" value="Genomic_DNA"/>
</dbReference>
<evidence type="ECO:0000313" key="3">
    <source>
        <dbReference type="Proteomes" id="UP001151760"/>
    </source>
</evidence>
<proteinExistence type="predicted"/>
<reference evidence="2" key="1">
    <citation type="journal article" date="2022" name="Int. J. Mol. Sci.">
        <title>Draft Genome of Tanacetum Coccineum: Genomic Comparison of Closely Related Tanacetum-Family Plants.</title>
        <authorList>
            <person name="Yamashiro T."/>
            <person name="Shiraishi A."/>
            <person name="Nakayama K."/>
            <person name="Satake H."/>
        </authorList>
    </citation>
    <scope>NUCLEOTIDE SEQUENCE</scope>
</reference>
<evidence type="ECO:0000256" key="1">
    <source>
        <dbReference type="SAM" id="MobiDB-lite"/>
    </source>
</evidence>
<reference evidence="2" key="2">
    <citation type="submission" date="2022-01" db="EMBL/GenBank/DDBJ databases">
        <authorList>
            <person name="Yamashiro T."/>
            <person name="Shiraishi A."/>
            <person name="Satake H."/>
            <person name="Nakayama K."/>
        </authorList>
    </citation>
    <scope>NUCLEOTIDE SEQUENCE</scope>
</reference>
<sequence>MPTRGSLVMDAPTIPVPAGSSEGNFEDTMDISVDVIHLVPVASVVFLAATVVTTLAQHGEAIRGIQEHFLGVPIYEDLTVLRFKVDIGEVENALLRATIRTMEVIETVTRNHETTAILWIDAFSCSVRSPTVRTERTSGSSKIS</sequence>
<organism evidence="2 3">
    <name type="scientific">Tanacetum coccineum</name>
    <dbReference type="NCBI Taxonomy" id="301880"/>
    <lineage>
        <taxon>Eukaryota</taxon>
        <taxon>Viridiplantae</taxon>
        <taxon>Streptophyta</taxon>
        <taxon>Embryophyta</taxon>
        <taxon>Tracheophyta</taxon>
        <taxon>Spermatophyta</taxon>
        <taxon>Magnoliopsida</taxon>
        <taxon>eudicotyledons</taxon>
        <taxon>Gunneridae</taxon>
        <taxon>Pentapetalae</taxon>
        <taxon>asterids</taxon>
        <taxon>campanulids</taxon>
        <taxon>Asterales</taxon>
        <taxon>Asteraceae</taxon>
        <taxon>Asteroideae</taxon>
        <taxon>Anthemideae</taxon>
        <taxon>Anthemidinae</taxon>
        <taxon>Tanacetum</taxon>
    </lineage>
</organism>
<comment type="caution">
    <text evidence="2">The sequence shown here is derived from an EMBL/GenBank/DDBJ whole genome shotgun (WGS) entry which is preliminary data.</text>
</comment>
<evidence type="ECO:0000313" key="2">
    <source>
        <dbReference type="EMBL" id="GJS55315.1"/>
    </source>
</evidence>
<gene>
    <name evidence="2" type="ORF">Tco_0628677</name>
</gene>
<accession>A0ABQ4WQZ4</accession>
<dbReference type="Proteomes" id="UP001151760">
    <property type="component" value="Unassembled WGS sequence"/>
</dbReference>
<keyword evidence="3" id="KW-1185">Reference proteome</keyword>
<feature type="region of interest" description="Disordered" evidence="1">
    <location>
        <begin position="1"/>
        <end position="21"/>
    </location>
</feature>
<protein>
    <submittedName>
        <fullName evidence="2">Uncharacterized protein</fullName>
    </submittedName>
</protein>